<evidence type="ECO:0000256" key="5">
    <source>
        <dbReference type="SAM" id="Phobius"/>
    </source>
</evidence>
<gene>
    <name evidence="6" type="ORF">JJL50_16970</name>
</gene>
<name>A0ABD7C247_STEMA</name>
<feature type="transmembrane region" description="Helical" evidence="5">
    <location>
        <begin position="58"/>
        <end position="79"/>
    </location>
</feature>
<comment type="subcellular location">
    <subcellularLocation>
        <location evidence="1">Membrane</location>
        <topology evidence="1">Multi-pass membrane protein</topology>
    </subcellularLocation>
</comment>
<evidence type="ECO:0000256" key="2">
    <source>
        <dbReference type="ARBA" id="ARBA00022692"/>
    </source>
</evidence>
<dbReference type="Gene3D" id="1.20.120.1630">
    <property type="match status" value="1"/>
</dbReference>
<feature type="transmembrane region" description="Helical" evidence="5">
    <location>
        <begin position="290"/>
        <end position="311"/>
    </location>
</feature>
<dbReference type="AlphaFoldDB" id="A0ABD7C247"/>
<keyword evidence="2 5" id="KW-0812">Transmembrane</keyword>
<dbReference type="Proteomes" id="UP000596095">
    <property type="component" value="Chromosome"/>
</dbReference>
<sequence>MNDTVVPTGAIGPRFCLAEAMVISRPQSAVSQKVGFCGALGAVLSFAGAYVAGGDTFVQWLSLMLGAALPMWWLEFRGVAASVAALDRKQVLLGVATIAVLQSVILTLQMELGGRAGGAVAQVLPVLLGGGSVLLMLAMFRPELLGETLPATGRAALSLLRGRSMANDERLALLGWGVKCFFLPLMLAWSWNWIAGLEYQPTSVGLIYFYTIGIALLYAVDTAFGLIGYLSTAKCIGGEIRSVDSTISGWLSALVCYPPLSALVVDTWLIARNMNHWRDWFESSGFVSGLWAGCILLLTGVYTWSTVAFGPRFSNLTHRGIITHGPYRWSKHPAYISKNLSWWLISVPFLSTSGAWPALFSCLAMLAINAIYWVRARTEERHLSQDPVYRQYSSWVRRYGLIAKIRLNVD</sequence>
<proteinExistence type="predicted"/>
<accession>A0ABD7C247</accession>
<feature type="transmembrane region" description="Helical" evidence="5">
    <location>
        <begin position="34"/>
        <end position="52"/>
    </location>
</feature>
<evidence type="ECO:0000256" key="4">
    <source>
        <dbReference type="ARBA" id="ARBA00023136"/>
    </source>
</evidence>
<dbReference type="Pfam" id="PF04140">
    <property type="entry name" value="ICMT"/>
    <property type="match status" value="1"/>
</dbReference>
<keyword evidence="4 5" id="KW-0472">Membrane</keyword>
<feature type="transmembrane region" description="Helical" evidence="5">
    <location>
        <begin position="91"/>
        <end position="110"/>
    </location>
</feature>
<evidence type="ECO:0000256" key="1">
    <source>
        <dbReference type="ARBA" id="ARBA00004141"/>
    </source>
</evidence>
<reference evidence="6 7" key="1">
    <citation type="submission" date="2021-01" db="EMBL/GenBank/DDBJ databases">
        <title>Genome Characterization of a novel Stenotrophomonas isolate with high keratinase activity.</title>
        <authorList>
            <person name="Cao Z.-J."/>
        </authorList>
    </citation>
    <scope>NUCLEOTIDE SEQUENCE [LARGE SCALE GENOMIC DNA]</scope>
    <source>
        <strain evidence="6 7">DHHJ</strain>
    </source>
</reference>
<feature type="transmembrane region" description="Helical" evidence="5">
    <location>
        <begin position="171"/>
        <end position="194"/>
    </location>
</feature>
<feature type="transmembrane region" description="Helical" evidence="5">
    <location>
        <begin position="206"/>
        <end position="230"/>
    </location>
</feature>
<dbReference type="EMBL" id="CP067993">
    <property type="protein sequence ID" value="QQQ41625.1"/>
    <property type="molecule type" value="Genomic_DNA"/>
</dbReference>
<organism evidence="6 7">
    <name type="scientific">Stenotrophomonas maltophilia</name>
    <name type="common">Pseudomonas maltophilia</name>
    <name type="synonym">Xanthomonas maltophilia</name>
    <dbReference type="NCBI Taxonomy" id="40324"/>
    <lineage>
        <taxon>Bacteria</taxon>
        <taxon>Pseudomonadati</taxon>
        <taxon>Pseudomonadota</taxon>
        <taxon>Gammaproteobacteria</taxon>
        <taxon>Lysobacterales</taxon>
        <taxon>Lysobacteraceae</taxon>
        <taxon>Stenotrophomonas</taxon>
        <taxon>Stenotrophomonas maltophilia group</taxon>
    </lineage>
</organism>
<dbReference type="InterPro" id="IPR007269">
    <property type="entry name" value="ICMT_MeTrfase"/>
</dbReference>
<evidence type="ECO:0000313" key="6">
    <source>
        <dbReference type="EMBL" id="QQQ41625.1"/>
    </source>
</evidence>
<evidence type="ECO:0000313" key="7">
    <source>
        <dbReference type="Proteomes" id="UP000596095"/>
    </source>
</evidence>
<feature type="transmembrane region" description="Helical" evidence="5">
    <location>
        <begin position="116"/>
        <end position="140"/>
    </location>
</feature>
<dbReference type="GO" id="GO:0016020">
    <property type="term" value="C:membrane"/>
    <property type="evidence" value="ECO:0007669"/>
    <property type="project" value="UniProtKB-SubCell"/>
</dbReference>
<evidence type="ECO:0000256" key="3">
    <source>
        <dbReference type="ARBA" id="ARBA00022989"/>
    </source>
</evidence>
<dbReference type="RefSeq" id="WP_201117184.1">
    <property type="nucleotide sequence ID" value="NZ_CP067993.1"/>
</dbReference>
<protein>
    <submittedName>
        <fullName evidence="6">DUF1295 domain-containing protein</fullName>
    </submittedName>
</protein>
<feature type="transmembrane region" description="Helical" evidence="5">
    <location>
        <begin position="356"/>
        <end position="374"/>
    </location>
</feature>
<keyword evidence="3 5" id="KW-1133">Transmembrane helix</keyword>